<dbReference type="PROSITE" id="PS50067">
    <property type="entry name" value="KINESIN_MOTOR_2"/>
    <property type="match status" value="1"/>
</dbReference>
<feature type="binding site" evidence="7">
    <location>
        <begin position="94"/>
        <end position="101"/>
    </location>
    <ligand>
        <name>ATP</name>
        <dbReference type="ChEBI" id="CHEBI:30616"/>
    </ligand>
</feature>
<evidence type="ECO:0000256" key="1">
    <source>
        <dbReference type="ARBA" id="ARBA00004245"/>
    </source>
</evidence>
<dbReference type="InterPro" id="IPR001752">
    <property type="entry name" value="Kinesin_motor_dom"/>
</dbReference>
<dbReference type="InterPro" id="IPR027640">
    <property type="entry name" value="Kinesin-like_fam"/>
</dbReference>
<dbReference type="InParanoid" id="A0A6P7FST4"/>
<dbReference type="InterPro" id="IPR027417">
    <property type="entry name" value="P-loop_NTPase"/>
</dbReference>
<keyword evidence="2" id="KW-0963">Cytoplasm</keyword>
<dbReference type="CTD" id="38611"/>
<proteinExistence type="inferred from homology"/>
<protein>
    <recommendedName>
        <fullName evidence="8">Kinesin-like protein</fullName>
    </recommendedName>
</protein>
<evidence type="ECO:0000259" key="10">
    <source>
        <dbReference type="PROSITE" id="PS50067"/>
    </source>
</evidence>
<dbReference type="FunFam" id="3.40.850.10:FF:000082">
    <property type="entry name" value="OSM3-like kinesin"/>
    <property type="match status" value="1"/>
</dbReference>
<dbReference type="SMART" id="SM00129">
    <property type="entry name" value="KISc"/>
    <property type="match status" value="1"/>
</dbReference>
<dbReference type="GO" id="GO:0007018">
    <property type="term" value="P:microtubule-based movement"/>
    <property type="evidence" value="ECO:0007669"/>
    <property type="project" value="InterPro"/>
</dbReference>
<dbReference type="Pfam" id="PF00225">
    <property type="entry name" value="Kinesin"/>
    <property type="match status" value="1"/>
</dbReference>
<evidence type="ECO:0000313" key="13">
    <source>
        <dbReference type="RefSeq" id="XP_028135860.1"/>
    </source>
</evidence>
<dbReference type="Gene3D" id="3.40.850.10">
    <property type="entry name" value="Kinesin motor domain"/>
    <property type="match status" value="1"/>
</dbReference>
<dbReference type="EnsemblMetazoa" id="XM_028280059.2">
    <property type="protein sequence ID" value="XP_028135860.1"/>
    <property type="gene ID" value="LOC114330653"/>
</dbReference>
<dbReference type="PANTHER" id="PTHR47969">
    <property type="entry name" value="CHROMOSOME-ASSOCIATED KINESIN KIF4A-RELATED"/>
    <property type="match status" value="1"/>
</dbReference>
<reference evidence="11" key="2">
    <citation type="submission" date="2025-05" db="UniProtKB">
        <authorList>
            <consortium name="EnsemblMetazoa"/>
        </authorList>
    </citation>
    <scope>IDENTIFICATION</scope>
</reference>
<dbReference type="KEGG" id="dvv:114330653"/>
<keyword evidence="3 7" id="KW-0547">Nucleotide-binding</keyword>
<evidence type="ECO:0000313" key="11">
    <source>
        <dbReference type="EnsemblMetazoa" id="XP_028135860.1"/>
    </source>
</evidence>
<keyword evidence="8" id="KW-0493">Microtubule</keyword>
<gene>
    <name evidence="13" type="primary">LOC114330653</name>
</gene>
<dbReference type="GO" id="GO:0008017">
    <property type="term" value="F:microtubule binding"/>
    <property type="evidence" value="ECO:0007669"/>
    <property type="project" value="InterPro"/>
</dbReference>
<dbReference type="SUPFAM" id="SSF52540">
    <property type="entry name" value="P-loop containing nucleoside triphosphate hydrolases"/>
    <property type="match status" value="1"/>
</dbReference>
<dbReference type="InterPro" id="IPR019821">
    <property type="entry name" value="Kinesin_motor_CS"/>
</dbReference>
<evidence type="ECO:0000256" key="2">
    <source>
        <dbReference type="ARBA" id="ARBA00022490"/>
    </source>
</evidence>
<reference evidence="13" key="1">
    <citation type="submission" date="2025-04" db="UniProtKB">
        <authorList>
            <consortium name="RefSeq"/>
        </authorList>
    </citation>
    <scope>IDENTIFICATION</scope>
    <source>
        <tissue evidence="13">Whole insect</tissue>
    </source>
</reference>
<keyword evidence="12" id="KW-1185">Reference proteome</keyword>
<evidence type="ECO:0000256" key="7">
    <source>
        <dbReference type="PROSITE-ProRule" id="PRU00283"/>
    </source>
</evidence>
<dbReference type="PRINTS" id="PR00380">
    <property type="entry name" value="KINESINHEAVY"/>
</dbReference>
<dbReference type="InterPro" id="IPR036961">
    <property type="entry name" value="Kinesin_motor_dom_sf"/>
</dbReference>
<evidence type="ECO:0000256" key="8">
    <source>
        <dbReference type="RuleBase" id="RU000394"/>
    </source>
</evidence>
<evidence type="ECO:0000256" key="3">
    <source>
        <dbReference type="ARBA" id="ARBA00022741"/>
    </source>
</evidence>
<dbReference type="GO" id="GO:0003777">
    <property type="term" value="F:microtubule motor activity"/>
    <property type="evidence" value="ECO:0007669"/>
    <property type="project" value="InterPro"/>
</dbReference>
<dbReference type="FunCoup" id="A0A6P7FST4">
    <property type="interactions" value="791"/>
</dbReference>
<keyword evidence="7 8" id="KW-0505">Motor protein</keyword>
<comment type="similarity">
    <text evidence="7 8">Belongs to the TRAFAC class myosin-kinesin ATPase superfamily. Kinesin family.</text>
</comment>
<keyword evidence="5 9" id="KW-0175">Coiled coil</keyword>
<feature type="coiled-coil region" evidence="9">
    <location>
        <begin position="342"/>
        <end position="498"/>
    </location>
</feature>
<evidence type="ECO:0000256" key="6">
    <source>
        <dbReference type="ARBA" id="ARBA00023212"/>
    </source>
</evidence>
<evidence type="ECO:0000256" key="4">
    <source>
        <dbReference type="ARBA" id="ARBA00022840"/>
    </source>
</evidence>
<evidence type="ECO:0000313" key="12">
    <source>
        <dbReference type="Proteomes" id="UP001652700"/>
    </source>
</evidence>
<feature type="domain" description="Kinesin motor" evidence="10">
    <location>
        <begin position="14"/>
        <end position="335"/>
    </location>
</feature>
<dbReference type="Proteomes" id="UP001652700">
    <property type="component" value="Unplaced"/>
</dbReference>
<dbReference type="GeneID" id="114330653"/>
<dbReference type="GO" id="GO:0005875">
    <property type="term" value="C:microtubule associated complex"/>
    <property type="evidence" value="ECO:0007669"/>
    <property type="project" value="TreeGrafter"/>
</dbReference>
<dbReference type="OrthoDB" id="3176171at2759"/>
<dbReference type="AlphaFoldDB" id="A0A6P7FST4"/>
<dbReference type="GO" id="GO:0051231">
    <property type="term" value="P:spindle elongation"/>
    <property type="evidence" value="ECO:0007669"/>
    <property type="project" value="TreeGrafter"/>
</dbReference>
<dbReference type="GO" id="GO:0007052">
    <property type="term" value="P:mitotic spindle organization"/>
    <property type="evidence" value="ECO:0007669"/>
    <property type="project" value="TreeGrafter"/>
</dbReference>
<keyword evidence="6" id="KW-0206">Cytoskeleton</keyword>
<dbReference type="GO" id="GO:0005874">
    <property type="term" value="C:microtubule"/>
    <property type="evidence" value="ECO:0007669"/>
    <property type="project" value="UniProtKB-KW"/>
</dbReference>
<accession>A0A6P7FST4</accession>
<keyword evidence="4 7" id="KW-0067">ATP-binding</keyword>
<dbReference type="PANTHER" id="PTHR47969:SF15">
    <property type="entry name" value="CHROMOSOME-ASSOCIATED KINESIN KIF4A-RELATED"/>
    <property type="match status" value="1"/>
</dbReference>
<dbReference type="RefSeq" id="XP_028135860.1">
    <property type="nucleotide sequence ID" value="XM_028280059.1"/>
</dbReference>
<dbReference type="PROSITE" id="PS00411">
    <property type="entry name" value="KINESIN_MOTOR_1"/>
    <property type="match status" value="1"/>
</dbReference>
<dbReference type="GO" id="GO:0005524">
    <property type="term" value="F:ATP binding"/>
    <property type="evidence" value="ECO:0007669"/>
    <property type="project" value="UniProtKB-UniRule"/>
</dbReference>
<evidence type="ECO:0000256" key="5">
    <source>
        <dbReference type="ARBA" id="ARBA00023054"/>
    </source>
</evidence>
<sequence length="592" mass="67224">MLEVKDSSPDTVENVRVFIRIRPLKDKEKSLEIQKTLHSDNNTISLNKNGLLKTFTFCKVFDENSQQIDLYRHVSVPIVEQVLKGYNGTIFAYGQSGTGKTYTMVGDITDNNRKGIVPNIFSHIFAQITLANHEYSYAVTVTYLEIYNEEIRDLLSDQPKKLTLKEKPGIGVYVKDLLGFTVDSLEGVTEILKKGNKNRATSFTQLNDVSSRSHAVFTVLIETKNHTTNKTTFGKLNLVDLAGSERVHKSLATGDRLREAGKINLSLSVLGNVISALVDGKATHIPYRNSKLTRLLQDSLGGNSLTAMIAMVSPRAQDCEETLYTLMYADRVKHIQNHVTANVEAKSVIETFESKIAELREQLMLLEAREEKLEKKEKKRTKSAVHNNELEDIESEKSTLQNKINIIQKKILVGGENLVEKAQQQMELLEHVDKELQHLDTSHSILKEILLHKEKEKTIVKKEYADLKEEDKALDSKLEEVDKLISKAVEILKAKENEYQNEICTLLYNNKSLAKETSLAQFVIKESIPKEYLSDLKSSIIWDENTQEWQVKGIAYCGNNLRRTVSRGEVKKKNPDSVYLSYPKRSKLKPRN</sequence>
<name>A0A6P7FST4_DIAVI</name>
<evidence type="ECO:0000256" key="9">
    <source>
        <dbReference type="SAM" id="Coils"/>
    </source>
</evidence>
<organism evidence="13">
    <name type="scientific">Diabrotica virgifera virgifera</name>
    <name type="common">western corn rootworm</name>
    <dbReference type="NCBI Taxonomy" id="50390"/>
    <lineage>
        <taxon>Eukaryota</taxon>
        <taxon>Metazoa</taxon>
        <taxon>Ecdysozoa</taxon>
        <taxon>Arthropoda</taxon>
        <taxon>Hexapoda</taxon>
        <taxon>Insecta</taxon>
        <taxon>Pterygota</taxon>
        <taxon>Neoptera</taxon>
        <taxon>Endopterygota</taxon>
        <taxon>Coleoptera</taxon>
        <taxon>Polyphaga</taxon>
        <taxon>Cucujiformia</taxon>
        <taxon>Chrysomeloidea</taxon>
        <taxon>Chrysomelidae</taxon>
        <taxon>Galerucinae</taxon>
        <taxon>Diabroticina</taxon>
        <taxon>Diabroticites</taxon>
        <taxon>Diabrotica</taxon>
    </lineage>
</organism>
<comment type="subcellular location">
    <subcellularLocation>
        <location evidence="1">Cytoplasm</location>
        <location evidence="1">Cytoskeleton</location>
    </subcellularLocation>
</comment>